<dbReference type="Pfam" id="PF00571">
    <property type="entry name" value="CBS"/>
    <property type="match status" value="1"/>
</dbReference>
<dbReference type="Proteomes" id="UP001317742">
    <property type="component" value="Chromosome"/>
</dbReference>
<dbReference type="RefSeq" id="WP_281762661.1">
    <property type="nucleotide sequence ID" value="NZ_AP026709.1"/>
</dbReference>
<dbReference type="InterPro" id="IPR046342">
    <property type="entry name" value="CBS_dom_sf"/>
</dbReference>
<evidence type="ECO:0000256" key="1">
    <source>
        <dbReference type="PROSITE-ProRule" id="PRU00703"/>
    </source>
</evidence>
<organism evidence="3 4">
    <name type="scientific">Pseudodesulfovibrio nedwellii</name>
    <dbReference type="NCBI Taxonomy" id="2973072"/>
    <lineage>
        <taxon>Bacteria</taxon>
        <taxon>Pseudomonadati</taxon>
        <taxon>Thermodesulfobacteriota</taxon>
        <taxon>Desulfovibrionia</taxon>
        <taxon>Desulfovibrionales</taxon>
        <taxon>Desulfovibrionaceae</taxon>
    </lineage>
</organism>
<dbReference type="SUPFAM" id="SSF54631">
    <property type="entry name" value="CBS-domain pair"/>
    <property type="match status" value="1"/>
</dbReference>
<dbReference type="InterPro" id="IPR000644">
    <property type="entry name" value="CBS_dom"/>
</dbReference>
<sequence length="171" mass="19106">MKIKDLMTPVEDYQTLGLETSLSDVVSALHGSKHRDILIVDENGAFAGVVTMTDIIVALEPNYKKLNKTDLGSDILSNRFVAEQFKEFNLWTNTLTDLCSKSLDLKAKDVMHVPEDTHYLDQDSDLEHGVHLYIIDTPQPLIVRSNGKVEGILRMADVFDEIINRMSACAG</sequence>
<keyword evidence="4" id="KW-1185">Reference proteome</keyword>
<name>A0ABN6S3Q1_9BACT</name>
<dbReference type="EMBL" id="AP026709">
    <property type="protein sequence ID" value="BDQ36778.1"/>
    <property type="molecule type" value="Genomic_DNA"/>
</dbReference>
<accession>A0ABN6S3Q1</accession>
<reference evidence="3 4" key="1">
    <citation type="submission" date="2022-08" db="EMBL/GenBank/DDBJ databases">
        <title>Genome Sequence of the sulphate-reducing bacterium, Pseudodesulfovibrio sp. SYK.</title>
        <authorList>
            <person name="Kondo R."/>
            <person name="Kataoka T."/>
        </authorList>
    </citation>
    <scope>NUCLEOTIDE SEQUENCE [LARGE SCALE GENOMIC DNA]</scope>
    <source>
        <strain evidence="3 4">SYK</strain>
    </source>
</reference>
<dbReference type="PROSITE" id="PS51371">
    <property type="entry name" value="CBS"/>
    <property type="match status" value="1"/>
</dbReference>
<evidence type="ECO:0000259" key="2">
    <source>
        <dbReference type="PROSITE" id="PS51371"/>
    </source>
</evidence>
<protein>
    <recommendedName>
        <fullName evidence="2">CBS domain-containing protein</fullName>
    </recommendedName>
</protein>
<dbReference type="Gene3D" id="3.10.580.10">
    <property type="entry name" value="CBS-domain"/>
    <property type="match status" value="1"/>
</dbReference>
<evidence type="ECO:0000313" key="4">
    <source>
        <dbReference type="Proteomes" id="UP001317742"/>
    </source>
</evidence>
<proteinExistence type="predicted"/>
<feature type="domain" description="CBS" evidence="2">
    <location>
        <begin position="7"/>
        <end position="66"/>
    </location>
</feature>
<keyword evidence="1" id="KW-0129">CBS domain</keyword>
<evidence type="ECO:0000313" key="3">
    <source>
        <dbReference type="EMBL" id="BDQ36778.1"/>
    </source>
</evidence>
<gene>
    <name evidence="3" type="ORF">SYK_11380</name>
</gene>